<reference evidence="5 6" key="1">
    <citation type="submission" date="2016-07" db="EMBL/GenBank/DDBJ databases">
        <title>Developing Vibrio natriegens as a novel, fast-growing host for biotechnology.</title>
        <authorList>
            <person name="Weinstock M.T."/>
            <person name="Hesek E.D."/>
            <person name="Wilson C.M."/>
            <person name="Gibson D.G."/>
        </authorList>
    </citation>
    <scope>NUCLEOTIDE SEQUENCE [LARGE SCALE GENOMIC DNA]</scope>
    <source>
        <strain evidence="5 6">ATCC 14048</strain>
    </source>
</reference>
<dbReference type="GeneID" id="70912631"/>
<dbReference type="EMBL" id="CP016345">
    <property type="protein sequence ID" value="ANQ12304.1"/>
    <property type="molecule type" value="Genomic_DNA"/>
</dbReference>
<gene>
    <name evidence="5" type="ORF">BA890_05870</name>
</gene>
<sequence length="660" mass="75013">MKLSKICIAISLALSLQVHAEDYSLQNSQEADTSRWNCTDCSSDGLWSGDVSVGVGYLDNDGSTRFYNWNPPLHGTSSDNKHLNASLNADIERYEDDGFYNRLLVDDLGLQRFLIQWEIGEYDGFRLVTSYSETPYYWNRSSLSAYQGSDNVLTSGALSKYDHEVTRDTFKFELKYTPKSPWQPYASMKHERKEGTTSLYSSTIPGYGSGPGFIPKAVDHETLNTQVGMSYVEDLWLVDVAYRGSFFRNDMSALYYGDTSDPYANQLSNEPDNDFHQLAVSGNYRVNQQTFNGRILWSQATSEGGLLPFALSPSNSNTFHGETSTWQVSGDYHNKLSRDTALKVSADYSDKDDKSDRNDVVGATRESYDRTKTKLEASVTHRLNSDIRLNAGYDYTHDKREYADRKSIDEQSLHFGARYRPEAPWQLGGKLSYSFRDGSSWRNSSSDSPNLRQYYLADKNRIELRGDGSYDISENVQLLAEAWYGNDDYDKPDIGLSEGEDYGYDLSVNFNLAEGLNGHVFYNQQIIRSEQQQANSDVVGWDRYKTKLKDDVTTVGFGVSKDGLLEDKLTLSLDYSYSQADSKSSTTASGYQYPDNEYKSSRLEGVADYEISDNQSVQFNVRYEDYSEDDYLFNNEVSNMGDVLQDYNGIYGGVYWKYRF</sequence>
<keyword evidence="2" id="KW-0472">Membrane</keyword>
<feature type="chain" id="PRO_5043024365" description="MtrB/PioB family decaheme-associated outer membrane protein" evidence="4">
    <location>
        <begin position="21"/>
        <end position="660"/>
    </location>
</feature>
<protein>
    <recommendedName>
        <fullName evidence="7">MtrB/PioB family decaheme-associated outer membrane protein</fullName>
    </recommendedName>
</protein>
<dbReference type="RefSeq" id="WP_020332993.1">
    <property type="nucleotide sequence ID" value="NZ_ATFJ01000001.1"/>
</dbReference>
<accession>A0AAN1CV89</accession>
<dbReference type="KEGG" id="vna:PN96_07480"/>
<evidence type="ECO:0000256" key="3">
    <source>
        <dbReference type="ARBA" id="ARBA00023237"/>
    </source>
</evidence>
<dbReference type="NCBIfam" id="TIGR03509">
    <property type="entry name" value="OMP_MtrB_PioB"/>
    <property type="match status" value="1"/>
</dbReference>
<name>A0AAN1CV89_VIBNA</name>
<keyword evidence="4" id="KW-0732">Signal</keyword>
<evidence type="ECO:0000256" key="1">
    <source>
        <dbReference type="ARBA" id="ARBA00004442"/>
    </source>
</evidence>
<organism evidence="5 6">
    <name type="scientific">Vibrio natriegens NBRC 15636 = ATCC 14048 = DSM 759</name>
    <dbReference type="NCBI Taxonomy" id="1219067"/>
    <lineage>
        <taxon>Bacteria</taxon>
        <taxon>Pseudomonadati</taxon>
        <taxon>Pseudomonadota</taxon>
        <taxon>Gammaproteobacteria</taxon>
        <taxon>Vibrionales</taxon>
        <taxon>Vibrionaceae</taxon>
        <taxon>Vibrio</taxon>
    </lineage>
</organism>
<dbReference type="GO" id="GO:0009279">
    <property type="term" value="C:cell outer membrane"/>
    <property type="evidence" value="ECO:0007669"/>
    <property type="project" value="UniProtKB-SubCell"/>
</dbReference>
<proteinExistence type="predicted"/>
<dbReference type="Proteomes" id="UP000092741">
    <property type="component" value="Chromosome 1"/>
</dbReference>
<dbReference type="Gene3D" id="2.40.170.20">
    <property type="entry name" value="TonB-dependent receptor, beta-barrel domain"/>
    <property type="match status" value="1"/>
</dbReference>
<dbReference type="InterPro" id="IPR020016">
    <property type="entry name" value="Decahaem-assoc_OM_MtrB/PioB"/>
</dbReference>
<comment type="subcellular location">
    <subcellularLocation>
        <location evidence="1">Cell outer membrane</location>
    </subcellularLocation>
</comment>
<dbReference type="Pfam" id="PF11854">
    <property type="entry name" value="MtrB_PioB"/>
    <property type="match status" value="1"/>
</dbReference>
<dbReference type="InterPro" id="IPR036942">
    <property type="entry name" value="Beta-barrel_TonB_sf"/>
</dbReference>
<keyword evidence="6" id="KW-1185">Reference proteome</keyword>
<evidence type="ECO:0000313" key="5">
    <source>
        <dbReference type="EMBL" id="ANQ12304.1"/>
    </source>
</evidence>
<evidence type="ECO:0000256" key="4">
    <source>
        <dbReference type="SAM" id="SignalP"/>
    </source>
</evidence>
<feature type="signal peptide" evidence="4">
    <location>
        <begin position="1"/>
        <end position="20"/>
    </location>
</feature>
<keyword evidence="3" id="KW-0998">Cell outer membrane</keyword>
<evidence type="ECO:0000313" key="6">
    <source>
        <dbReference type="Proteomes" id="UP000092741"/>
    </source>
</evidence>
<evidence type="ECO:0008006" key="7">
    <source>
        <dbReference type="Google" id="ProtNLM"/>
    </source>
</evidence>
<evidence type="ECO:0000256" key="2">
    <source>
        <dbReference type="ARBA" id="ARBA00023136"/>
    </source>
</evidence>
<dbReference type="AlphaFoldDB" id="A0AAN1CV89"/>
<dbReference type="SUPFAM" id="SSF56935">
    <property type="entry name" value="Porins"/>
    <property type="match status" value="2"/>
</dbReference>